<dbReference type="EMBL" id="KI687943">
    <property type="protein sequence ID" value="ETK79531.1"/>
    <property type="molecule type" value="Genomic_DNA"/>
</dbReference>
<organism evidence="2">
    <name type="scientific">Phytophthora nicotianae</name>
    <name type="common">Potato buckeye rot agent</name>
    <name type="synonym">Phytophthora parasitica</name>
    <dbReference type="NCBI Taxonomy" id="4792"/>
    <lineage>
        <taxon>Eukaryota</taxon>
        <taxon>Sar</taxon>
        <taxon>Stramenopiles</taxon>
        <taxon>Oomycota</taxon>
        <taxon>Peronosporomycetes</taxon>
        <taxon>Peronosporales</taxon>
        <taxon>Peronosporaceae</taxon>
        <taxon>Phytophthora</taxon>
    </lineage>
</organism>
<sequence length="94" mass="10310">QKQEKPLETQQTTVATSTEAAKPRDMKEKTVCCAEVLRTRLRPTPVECEEEPPILPSGRETQAPAALAYRLNKPWDPSLSRSSEVTASVCVTAA</sequence>
<feature type="compositionally biased region" description="Polar residues" evidence="1">
    <location>
        <begin position="8"/>
        <end position="19"/>
    </location>
</feature>
<accession>W2GBG0</accession>
<reference evidence="2" key="1">
    <citation type="submission" date="2013-11" db="EMBL/GenBank/DDBJ databases">
        <title>The Genome Sequence of Phytophthora parasitica CJ02B3.</title>
        <authorList>
            <consortium name="The Broad Institute Genomics Platform"/>
            <person name="Russ C."/>
            <person name="Tyler B."/>
            <person name="Panabieres F."/>
            <person name="Shan W."/>
            <person name="Tripathy S."/>
            <person name="Grunwald N."/>
            <person name="Machado M."/>
            <person name="Johnson C.S."/>
            <person name="Arredondo F."/>
            <person name="Hong C."/>
            <person name="Coffey M."/>
            <person name="Young S.K."/>
            <person name="Zeng Q."/>
            <person name="Gargeya S."/>
            <person name="Fitzgerald M."/>
            <person name="Abouelleil A."/>
            <person name="Alvarado L."/>
            <person name="Chapman S.B."/>
            <person name="Gainer-Dewar J."/>
            <person name="Goldberg J."/>
            <person name="Griggs A."/>
            <person name="Gujja S."/>
            <person name="Hansen M."/>
            <person name="Howarth C."/>
            <person name="Imamovic A."/>
            <person name="Ireland A."/>
            <person name="Larimer J."/>
            <person name="McCowan C."/>
            <person name="Murphy C."/>
            <person name="Pearson M."/>
            <person name="Poon T.W."/>
            <person name="Priest M."/>
            <person name="Roberts A."/>
            <person name="Saif S."/>
            <person name="Shea T."/>
            <person name="Sykes S."/>
            <person name="Wortman J."/>
            <person name="Nusbaum C."/>
            <person name="Birren B."/>
        </authorList>
    </citation>
    <scope>NUCLEOTIDE SEQUENCE [LARGE SCALE GENOMIC DNA]</scope>
    <source>
        <strain evidence="2">CJ02B3</strain>
    </source>
</reference>
<gene>
    <name evidence="2" type="ORF">L915_14624</name>
</gene>
<evidence type="ECO:0000256" key="1">
    <source>
        <dbReference type="SAM" id="MobiDB-lite"/>
    </source>
</evidence>
<proteinExistence type="predicted"/>
<dbReference type="Proteomes" id="UP000053236">
    <property type="component" value="Unassembled WGS sequence"/>
</dbReference>
<evidence type="ECO:0000313" key="2">
    <source>
        <dbReference type="EMBL" id="ETK79531.1"/>
    </source>
</evidence>
<name>W2GBG0_PHYNI</name>
<feature type="region of interest" description="Disordered" evidence="1">
    <location>
        <begin position="1"/>
        <end position="27"/>
    </location>
</feature>
<dbReference type="AlphaFoldDB" id="W2GBG0"/>
<feature type="non-terminal residue" evidence="2">
    <location>
        <position position="1"/>
    </location>
</feature>
<protein>
    <submittedName>
        <fullName evidence="2">Uncharacterized protein</fullName>
    </submittedName>
</protein>